<reference evidence="2" key="1">
    <citation type="submission" date="2020-09" db="EMBL/GenBank/DDBJ databases">
        <title>Genome-Enabled Discovery of Anthraquinone Biosynthesis in Senna tora.</title>
        <authorList>
            <person name="Kang S.-H."/>
            <person name="Pandey R.P."/>
            <person name="Lee C.-M."/>
            <person name="Sim J.-S."/>
            <person name="Jeong J.-T."/>
            <person name="Choi B.-S."/>
            <person name="Jung M."/>
            <person name="Ginzburg D."/>
            <person name="Zhao K."/>
            <person name="Won S.Y."/>
            <person name="Oh T.-J."/>
            <person name="Yu Y."/>
            <person name="Kim N.-H."/>
            <person name="Lee O.R."/>
            <person name="Lee T.-H."/>
            <person name="Bashyal P."/>
            <person name="Kim T.-S."/>
            <person name="Lee W.-H."/>
            <person name="Kawkins C."/>
            <person name="Kim C.-K."/>
            <person name="Kim J.S."/>
            <person name="Ahn B.O."/>
            <person name="Rhee S.Y."/>
            <person name="Sohng J.K."/>
        </authorList>
    </citation>
    <scope>NUCLEOTIDE SEQUENCE</scope>
    <source>
        <tissue evidence="2">Leaf</tissue>
    </source>
</reference>
<organism evidence="2 3">
    <name type="scientific">Senna tora</name>
    <dbReference type="NCBI Taxonomy" id="362788"/>
    <lineage>
        <taxon>Eukaryota</taxon>
        <taxon>Viridiplantae</taxon>
        <taxon>Streptophyta</taxon>
        <taxon>Embryophyta</taxon>
        <taxon>Tracheophyta</taxon>
        <taxon>Spermatophyta</taxon>
        <taxon>Magnoliopsida</taxon>
        <taxon>eudicotyledons</taxon>
        <taxon>Gunneridae</taxon>
        <taxon>Pentapetalae</taxon>
        <taxon>rosids</taxon>
        <taxon>fabids</taxon>
        <taxon>Fabales</taxon>
        <taxon>Fabaceae</taxon>
        <taxon>Caesalpinioideae</taxon>
        <taxon>Cassia clade</taxon>
        <taxon>Senna</taxon>
    </lineage>
</organism>
<comment type="caution">
    <text evidence="2">The sequence shown here is derived from an EMBL/GenBank/DDBJ whole genome shotgun (WGS) entry which is preliminary data.</text>
</comment>
<keyword evidence="3" id="KW-1185">Reference proteome</keyword>
<dbReference type="EMBL" id="JAAIUW010000011">
    <property type="protein sequence ID" value="KAF7808981.1"/>
    <property type="molecule type" value="Genomic_DNA"/>
</dbReference>
<evidence type="ECO:0000313" key="3">
    <source>
        <dbReference type="Proteomes" id="UP000634136"/>
    </source>
</evidence>
<feature type="transmembrane region" description="Helical" evidence="1">
    <location>
        <begin position="71"/>
        <end position="89"/>
    </location>
</feature>
<evidence type="ECO:0000313" key="2">
    <source>
        <dbReference type="EMBL" id="KAF7808981.1"/>
    </source>
</evidence>
<feature type="transmembrane region" description="Helical" evidence="1">
    <location>
        <begin position="169"/>
        <end position="189"/>
    </location>
</feature>
<sequence length="197" mass="22199">MIYNYWRSRSHPQDDHNNLTIIPSCIITRMRCFTATHNLYYSNGYLLPMYANNVCSLEIEENWNIPPSSSLSKTFIGLAFQAGLVMFQIQNTISSASSPSSSKDEQSYVFRASMVIAFAASLSGSFLIHAKPRISRILEKTSRLCFAMGFFVMCRVFLGGSWVMCVIEWLSGGFTMVAFLMLKVSFYLVRDVVASAI</sequence>
<feature type="transmembrane region" description="Helical" evidence="1">
    <location>
        <begin position="109"/>
        <end position="130"/>
    </location>
</feature>
<accession>A0A834STN3</accession>
<keyword evidence="1" id="KW-1133">Transmembrane helix</keyword>
<protein>
    <submittedName>
        <fullName evidence="2">Putative Ileal sodium/bile acid cotransporter</fullName>
    </submittedName>
</protein>
<gene>
    <name evidence="2" type="ORF">G2W53_035724</name>
</gene>
<proteinExistence type="predicted"/>
<feature type="transmembrane region" description="Helical" evidence="1">
    <location>
        <begin position="142"/>
        <end position="163"/>
    </location>
</feature>
<name>A0A834STN3_9FABA</name>
<dbReference type="Proteomes" id="UP000634136">
    <property type="component" value="Unassembled WGS sequence"/>
</dbReference>
<keyword evidence="1" id="KW-0812">Transmembrane</keyword>
<dbReference type="AlphaFoldDB" id="A0A834STN3"/>
<keyword evidence="1" id="KW-0472">Membrane</keyword>
<evidence type="ECO:0000256" key="1">
    <source>
        <dbReference type="SAM" id="Phobius"/>
    </source>
</evidence>